<accession>A0A372G9E0</accession>
<name>A0A372G9E0_9ACTN</name>
<dbReference type="Pfam" id="PF13577">
    <property type="entry name" value="SnoaL_4"/>
    <property type="match status" value="1"/>
</dbReference>
<evidence type="ECO:0000313" key="3">
    <source>
        <dbReference type="Proteomes" id="UP000262882"/>
    </source>
</evidence>
<protein>
    <submittedName>
        <fullName evidence="2">Nuclear transport factor 2 family protein</fullName>
    </submittedName>
</protein>
<feature type="domain" description="SnoaL-like" evidence="1">
    <location>
        <begin position="7"/>
        <end position="131"/>
    </location>
</feature>
<dbReference type="InterPro" id="IPR032710">
    <property type="entry name" value="NTF2-like_dom_sf"/>
</dbReference>
<sequence>MGRMSDTADRLAIIEACTRMAWYADQRELNRLGEVFADSVTLDFTSSHGGVPVTLTPAQIVEVWAGLLGAFDATHHLVTNHLVTLEGDSAVCAAAFHATHRLSDPSGGPLWTQGGTYQFDLVRVEGVWKIAGVVMAATWADGNRNLMSLAAGTR</sequence>
<comment type="caution">
    <text evidence="2">The sequence shown here is derived from an EMBL/GenBank/DDBJ whole genome shotgun (WGS) entry which is preliminary data.</text>
</comment>
<dbReference type="EMBL" id="QVNQ01000011">
    <property type="protein sequence ID" value="RFS81937.1"/>
    <property type="molecule type" value="Genomic_DNA"/>
</dbReference>
<dbReference type="OrthoDB" id="2599042at2"/>
<reference evidence="2 3" key="1">
    <citation type="submission" date="2018-08" db="EMBL/GenBank/DDBJ databases">
        <title>Actinomadura spongicola sp. nov., isolated from marine sponge Leucetta chagosensis.</title>
        <authorList>
            <person name="Li L."/>
            <person name="Lin H.W."/>
        </authorList>
    </citation>
    <scope>NUCLEOTIDE SEQUENCE [LARGE SCALE GENOMIC DNA]</scope>
    <source>
        <strain evidence="2 3">LHW52907</strain>
    </source>
</reference>
<dbReference type="Proteomes" id="UP000262882">
    <property type="component" value="Unassembled WGS sequence"/>
</dbReference>
<dbReference type="CDD" id="cd00531">
    <property type="entry name" value="NTF2_like"/>
    <property type="match status" value="1"/>
</dbReference>
<evidence type="ECO:0000259" key="1">
    <source>
        <dbReference type="Pfam" id="PF13577"/>
    </source>
</evidence>
<organism evidence="2 3">
    <name type="scientific">Actinomadura spongiicola</name>
    <dbReference type="NCBI Taxonomy" id="2303421"/>
    <lineage>
        <taxon>Bacteria</taxon>
        <taxon>Bacillati</taxon>
        <taxon>Actinomycetota</taxon>
        <taxon>Actinomycetes</taxon>
        <taxon>Streptosporangiales</taxon>
        <taxon>Thermomonosporaceae</taxon>
        <taxon>Actinomadura</taxon>
    </lineage>
</organism>
<gene>
    <name evidence="2" type="ORF">D0T12_29990</name>
</gene>
<dbReference type="AlphaFoldDB" id="A0A372G9E0"/>
<dbReference type="SUPFAM" id="SSF54427">
    <property type="entry name" value="NTF2-like"/>
    <property type="match status" value="1"/>
</dbReference>
<keyword evidence="3" id="KW-1185">Reference proteome</keyword>
<evidence type="ECO:0000313" key="2">
    <source>
        <dbReference type="EMBL" id="RFS81937.1"/>
    </source>
</evidence>
<dbReference type="Gene3D" id="3.10.450.50">
    <property type="match status" value="1"/>
</dbReference>
<proteinExistence type="predicted"/>
<dbReference type="InterPro" id="IPR037401">
    <property type="entry name" value="SnoaL-like"/>
</dbReference>